<dbReference type="EMBL" id="PCSU01000047">
    <property type="protein sequence ID" value="PIP56490.1"/>
    <property type="molecule type" value="Genomic_DNA"/>
</dbReference>
<keyword evidence="1" id="KW-0812">Transmembrane</keyword>
<name>A0A2H0BHK1_UNCKA</name>
<reference evidence="2 3" key="1">
    <citation type="submission" date="2017-09" db="EMBL/GenBank/DDBJ databases">
        <title>Depth-based differentiation of microbial function through sediment-hosted aquifers and enrichment of novel symbionts in the deep terrestrial subsurface.</title>
        <authorList>
            <person name="Probst A.J."/>
            <person name="Ladd B."/>
            <person name="Jarett J.K."/>
            <person name="Geller-Mcgrath D.E."/>
            <person name="Sieber C.M."/>
            <person name="Emerson J.B."/>
            <person name="Anantharaman K."/>
            <person name="Thomas B.C."/>
            <person name="Malmstrom R."/>
            <person name="Stieglmeier M."/>
            <person name="Klingl A."/>
            <person name="Woyke T."/>
            <person name="Ryan C.M."/>
            <person name="Banfield J.F."/>
        </authorList>
    </citation>
    <scope>NUCLEOTIDE SEQUENCE [LARGE SCALE GENOMIC DNA]</scope>
    <source>
        <strain evidence="2">CG22_combo_CG10-13_8_21_14_all_39_12</strain>
    </source>
</reference>
<sequence>MPTQKRCKIVGTIMSRKRFVMIGMFVGSWAGGYVPTLFGADFLSLASVFGTFIGGILGIWGFYQLAKQLGFY</sequence>
<gene>
    <name evidence="2" type="ORF">COX05_02760</name>
</gene>
<evidence type="ECO:0000256" key="1">
    <source>
        <dbReference type="SAM" id="Phobius"/>
    </source>
</evidence>
<protein>
    <submittedName>
        <fullName evidence="2">Uncharacterized protein</fullName>
    </submittedName>
</protein>
<evidence type="ECO:0000313" key="3">
    <source>
        <dbReference type="Proteomes" id="UP000228495"/>
    </source>
</evidence>
<dbReference type="AlphaFoldDB" id="A0A2H0BHK1"/>
<comment type="caution">
    <text evidence="2">The sequence shown here is derived from an EMBL/GenBank/DDBJ whole genome shotgun (WGS) entry which is preliminary data.</text>
</comment>
<organism evidence="2 3">
    <name type="scientific">candidate division WWE3 bacterium CG22_combo_CG10-13_8_21_14_all_39_12</name>
    <dbReference type="NCBI Taxonomy" id="1975094"/>
    <lineage>
        <taxon>Bacteria</taxon>
        <taxon>Katanobacteria</taxon>
    </lineage>
</organism>
<evidence type="ECO:0000313" key="2">
    <source>
        <dbReference type="EMBL" id="PIP56490.1"/>
    </source>
</evidence>
<feature type="transmembrane region" description="Helical" evidence="1">
    <location>
        <begin position="20"/>
        <end position="38"/>
    </location>
</feature>
<keyword evidence="1" id="KW-1133">Transmembrane helix</keyword>
<accession>A0A2H0BHK1</accession>
<feature type="transmembrane region" description="Helical" evidence="1">
    <location>
        <begin position="44"/>
        <end position="63"/>
    </location>
</feature>
<keyword evidence="1" id="KW-0472">Membrane</keyword>
<dbReference type="Proteomes" id="UP000228495">
    <property type="component" value="Unassembled WGS sequence"/>
</dbReference>
<proteinExistence type="predicted"/>